<name>A0A316Z7U9_9BASI</name>
<feature type="compositionally biased region" description="Basic and acidic residues" evidence="3">
    <location>
        <begin position="523"/>
        <end position="532"/>
    </location>
</feature>
<keyword evidence="5" id="KW-1185">Reference proteome</keyword>
<dbReference type="GO" id="GO:0019888">
    <property type="term" value="F:protein phosphatase regulator activity"/>
    <property type="evidence" value="ECO:0007669"/>
    <property type="project" value="TreeGrafter"/>
</dbReference>
<dbReference type="STRING" id="58919.A0A316Z7U9"/>
<evidence type="ECO:0000256" key="2">
    <source>
        <dbReference type="ARBA" id="ARBA00023306"/>
    </source>
</evidence>
<evidence type="ECO:0000256" key="3">
    <source>
        <dbReference type="SAM" id="MobiDB-lite"/>
    </source>
</evidence>
<keyword evidence="2" id="KW-0131">Cell cycle</keyword>
<feature type="compositionally biased region" description="Low complexity" evidence="3">
    <location>
        <begin position="404"/>
        <end position="417"/>
    </location>
</feature>
<dbReference type="InterPro" id="IPR007587">
    <property type="entry name" value="SAPS"/>
</dbReference>
<sequence length="1309" mass="137858">MFWRFGFSSASTLDSLLERPNVTLEEVLDEEDLLQECKNQNAKLVSFLTQPRVLGRLLEHVVGTAEVGGGSGRDWEEKVRFKYPYLASEVLCSDVWAVVETVLEHKEELLEPFWNTILTARPQPNQPAVPQHMHPLFADPADSAKLGVANAAGASAAAETTQESAESDGMESADAGVLGLDTSSGQSEGHSFTTARENGPGRSVLAGYWAKVNGVFLDKKPLQMLDFVRGLPCITERFVAHLETPAVVDLLYRIVQCDESVPAAGVIEWLSERQLIPKLVELLAPCYSADLHNTTSELLKAIIALSAPATATLNQAPQSDAYGGYSGEGQQQQQQLSCMNNRLVRELASEAMVRKMVGFMLDDSLPSQLHRRLSVAADEQLAAQDAKAATSKPATAGKSQTLNSLSEAENGAAGSESALDDEEADAAELKRKGARTPLTPADHPAIGAGPGRHDSTSTLRPSTFPPVSAPTVPVTSDTCTSSLVTCIGVFIELIRKNNSDYFEQHLFHTLRTHLLQRQQEIAEARAQKRAAEAADTSSSTATPDGDQSWQQGEDEDMEGMEEAMAELSDKLGIVQLGPLLRVLCERLSDFQELVQRPRASAAPLSTTLGPISALTFERYRITELYAELLHCSNMALLNRAPGEGPVYSEDGVLTGGIEGLQILARMLHGGDAGSETAGDTTRGTLNASAPGSTSGAADESMDVSAGSADAVESAAGENGANTPASLSVGNSAPSSRAHSREATRHRREESSTTDGSSNSEDADAADEKDPFADEDGEAASSDAAPASTDQSASSTDTVVDAPAAAEPLITEAQSAAHAAEVAAPVPEADADEAQTIRSALSGLSLAELTSPAPSGPPSPIDDARQYVVGDLLKKRFLESGIIPTILTLFFEYPWNNFLHNVVYDILQQFFNGRMDTGLNRRLAIAVFESGKLTDRIVAGHRANEASLEGPRRIRLGYMGHMNLIAEETVKLLERYPQEVAAVVADSITQPDWDNFVNETLREAREREAAPLAGGRPAAGRALNFASQGDGDVASSSDDNDQFANYLSSQMGAGGVAGSDDDDSDEDASYLSQDIQGSARSQANGAGGGFDDAFEPPRGSGGVGSSGSQDDDDWGPFSDSGGGDFDFAAEASSSASAYTQQPNLTPADWAADFDRTAREQHQQASSEGEGSDAGDSASEEASSSSSDAGGRTPTAETAPSGGLGGILDSAPSTSDVVASAHARRPSLGQSEAPASSVRRRASSGAGSAEARQALRDEEPLGPGVSADVRRSEESGMLERNVDGQTITVPLDEVALSSAAESAENESAVVD</sequence>
<feature type="compositionally biased region" description="Low complexity" evidence="3">
    <location>
        <begin position="778"/>
        <end position="797"/>
    </location>
</feature>
<dbReference type="RefSeq" id="XP_025597337.1">
    <property type="nucleotide sequence ID" value="XM_025744226.1"/>
</dbReference>
<dbReference type="GeneID" id="37271770"/>
<feature type="compositionally biased region" description="Polar residues" evidence="3">
    <location>
        <begin position="1033"/>
        <end position="1050"/>
    </location>
</feature>
<feature type="compositionally biased region" description="Low complexity" evidence="3">
    <location>
        <begin position="533"/>
        <end position="542"/>
    </location>
</feature>
<evidence type="ECO:0000256" key="1">
    <source>
        <dbReference type="ARBA" id="ARBA00006180"/>
    </source>
</evidence>
<feature type="compositionally biased region" description="Polar residues" evidence="3">
    <location>
        <begin position="677"/>
        <end position="695"/>
    </location>
</feature>
<feature type="compositionally biased region" description="Acidic residues" evidence="3">
    <location>
        <begin position="1058"/>
        <end position="1067"/>
    </location>
</feature>
<feature type="region of interest" description="Disordered" evidence="3">
    <location>
        <begin position="523"/>
        <end position="561"/>
    </location>
</feature>
<feature type="region of interest" description="Disordered" evidence="3">
    <location>
        <begin position="1021"/>
        <end position="1287"/>
    </location>
</feature>
<dbReference type="Proteomes" id="UP000245946">
    <property type="component" value="Unassembled WGS sequence"/>
</dbReference>
<feature type="compositionally biased region" description="Acidic residues" evidence="3">
    <location>
        <begin position="552"/>
        <end position="561"/>
    </location>
</feature>
<organism evidence="4 5">
    <name type="scientific">Tilletiopsis washingtonensis</name>
    <dbReference type="NCBI Taxonomy" id="58919"/>
    <lineage>
        <taxon>Eukaryota</taxon>
        <taxon>Fungi</taxon>
        <taxon>Dikarya</taxon>
        <taxon>Basidiomycota</taxon>
        <taxon>Ustilaginomycotina</taxon>
        <taxon>Exobasidiomycetes</taxon>
        <taxon>Entylomatales</taxon>
        <taxon>Entylomatales incertae sedis</taxon>
        <taxon>Tilletiopsis</taxon>
    </lineage>
</organism>
<dbReference type="GO" id="GO:0019903">
    <property type="term" value="F:protein phosphatase binding"/>
    <property type="evidence" value="ECO:0007669"/>
    <property type="project" value="InterPro"/>
</dbReference>
<feature type="region of interest" description="Disordered" evidence="3">
    <location>
        <begin position="386"/>
        <end position="477"/>
    </location>
</feature>
<dbReference type="PANTHER" id="PTHR12634">
    <property type="entry name" value="SIT4 YEAST -ASSOCIATING PROTEIN-RELATED"/>
    <property type="match status" value="1"/>
</dbReference>
<feature type="compositionally biased region" description="Low complexity" evidence="3">
    <location>
        <begin position="1163"/>
        <end position="1189"/>
    </location>
</feature>
<dbReference type="EMBL" id="KZ819296">
    <property type="protein sequence ID" value="PWN97058.1"/>
    <property type="molecule type" value="Genomic_DNA"/>
</dbReference>
<feature type="compositionally biased region" description="Low complexity" evidence="3">
    <location>
        <begin position="1114"/>
        <end position="1136"/>
    </location>
</feature>
<feature type="compositionally biased region" description="Basic and acidic residues" evidence="3">
    <location>
        <begin position="738"/>
        <end position="750"/>
    </location>
</feature>
<comment type="similarity">
    <text evidence="1">Belongs to the SAPS family.</text>
</comment>
<reference evidence="4 5" key="1">
    <citation type="journal article" date="2018" name="Mol. Biol. Evol.">
        <title>Broad Genomic Sampling Reveals a Smut Pathogenic Ancestry of the Fungal Clade Ustilaginomycotina.</title>
        <authorList>
            <person name="Kijpornyongpan T."/>
            <person name="Mondo S.J."/>
            <person name="Barry K."/>
            <person name="Sandor L."/>
            <person name="Lee J."/>
            <person name="Lipzen A."/>
            <person name="Pangilinan J."/>
            <person name="LaButti K."/>
            <person name="Hainaut M."/>
            <person name="Henrissat B."/>
            <person name="Grigoriev I.V."/>
            <person name="Spatafora J.W."/>
            <person name="Aime M.C."/>
        </authorList>
    </citation>
    <scope>NUCLEOTIDE SEQUENCE [LARGE SCALE GENOMIC DNA]</scope>
    <source>
        <strain evidence="4 5">MCA 4186</strain>
    </source>
</reference>
<feature type="region of interest" description="Disordered" evidence="3">
    <location>
        <begin position="671"/>
        <end position="797"/>
    </location>
</feature>
<accession>A0A316Z7U9</accession>
<feature type="region of interest" description="Disordered" evidence="3">
    <location>
        <begin position="154"/>
        <end position="198"/>
    </location>
</feature>
<feature type="compositionally biased region" description="Basic and acidic residues" evidence="3">
    <location>
        <begin position="1151"/>
        <end position="1160"/>
    </location>
</feature>
<dbReference type="GO" id="GO:0005829">
    <property type="term" value="C:cytosol"/>
    <property type="evidence" value="ECO:0007669"/>
    <property type="project" value="TreeGrafter"/>
</dbReference>
<dbReference type="Pfam" id="PF04499">
    <property type="entry name" value="SAPS"/>
    <property type="match status" value="2"/>
</dbReference>
<feature type="compositionally biased region" description="Polar residues" evidence="3">
    <location>
        <begin position="1069"/>
        <end position="1083"/>
    </location>
</feature>
<feature type="compositionally biased region" description="Polar residues" evidence="3">
    <location>
        <begin position="181"/>
        <end position="196"/>
    </location>
</feature>
<feature type="compositionally biased region" description="Low complexity" evidence="3">
    <location>
        <begin position="154"/>
        <end position="164"/>
    </location>
</feature>
<dbReference type="OrthoDB" id="10259133at2759"/>
<protein>
    <submittedName>
        <fullName evidence="4">SAPS-domain-containing protein</fullName>
    </submittedName>
</protein>
<gene>
    <name evidence="4" type="ORF">FA09DRAFT_339550</name>
</gene>
<feature type="compositionally biased region" description="Low complexity" evidence="3">
    <location>
        <begin position="1229"/>
        <end position="1250"/>
    </location>
</feature>
<proteinExistence type="inferred from homology"/>
<evidence type="ECO:0000313" key="4">
    <source>
        <dbReference type="EMBL" id="PWN97058.1"/>
    </source>
</evidence>
<dbReference type="GO" id="GO:0005634">
    <property type="term" value="C:nucleus"/>
    <property type="evidence" value="ECO:0007669"/>
    <property type="project" value="TreeGrafter"/>
</dbReference>
<dbReference type="PANTHER" id="PTHR12634:SF8">
    <property type="entry name" value="FIERY MOUNTAIN, ISOFORM D"/>
    <property type="match status" value="1"/>
</dbReference>
<feature type="compositionally biased region" description="Polar residues" evidence="3">
    <location>
        <begin position="719"/>
        <end position="736"/>
    </location>
</feature>
<evidence type="ECO:0000313" key="5">
    <source>
        <dbReference type="Proteomes" id="UP000245946"/>
    </source>
</evidence>